<dbReference type="AlphaFoldDB" id="R0HYL3"/>
<gene>
    <name evidence="2" type="ORF">CARUB_v10025450mg</name>
</gene>
<name>R0HYL3_9BRAS</name>
<feature type="region of interest" description="Disordered" evidence="1">
    <location>
        <begin position="27"/>
        <end position="51"/>
    </location>
</feature>
<dbReference type="PANTHER" id="PTHR33193">
    <property type="entry name" value="DOMAIN PROTEIN, PUTATIVE (DUF3511)-RELATED"/>
    <property type="match status" value="1"/>
</dbReference>
<reference evidence="3" key="1">
    <citation type="journal article" date="2013" name="Nat. Genet.">
        <title>The Capsella rubella genome and the genomic consequences of rapid mating system evolution.</title>
        <authorList>
            <person name="Slotte T."/>
            <person name="Hazzouri K.M."/>
            <person name="Agren J.A."/>
            <person name="Koenig D."/>
            <person name="Maumus F."/>
            <person name="Guo Y.L."/>
            <person name="Steige K."/>
            <person name="Platts A.E."/>
            <person name="Escobar J.S."/>
            <person name="Newman L.K."/>
            <person name="Wang W."/>
            <person name="Mandakova T."/>
            <person name="Vello E."/>
            <person name="Smith L.M."/>
            <person name="Henz S.R."/>
            <person name="Steffen J."/>
            <person name="Takuno S."/>
            <person name="Brandvain Y."/>
            <person name="Coop G."/>
            <person name="Andolfatto P."/>
            <person name="Hu T.T."/>
            <person name="Blanchette M."/>
            <person name="Clark R.M."/>
            <person name="Quesneville H."/>
            <person name="Nordborg M."/>
            <person name="Gaut B.S."/>
            <person name="Lysak M.A."/>
            <person name="Jenkins J."/>
            <person name="Grimwood J."/>
            <person name="Chapman J."/>
            <person name="Prochnik S."/>
            <person name="Shu S."/>
            <person name="Rokhsar D."/>
            <person name="Schmutz J."/>
            <person name="Weigel D."/>
            <person name="Wright S.I."/>
        </authorList>
    </citation>
    <scope>NUCLEOTIDE SEQUENCE [LARGE SCALE GENOMIC DNA]</scope>
    <source>
        <strain evidence="3">cv. Monte Gargano</strain>
    </source>
</reference>
<sequence>MDSQDGLGYGSGQKTYAVDRRTGIVSGQMYGTQDFPPGEVNARRSNASSTKPSWENGFARYKAYTVEGKVKSTLKNGFRWIKNKCSHIVHGF</sequence>
<protein>
    <recommendedName>
        <fullName evidence="4">DUF3511 domain-containing protein</fullName>
    </recommendedName>
</protein>
<dbReference type="STRING" id="81985.R0HYL3"/>
<evidence type="ECO:0000313" key="3">
    <source>
        <dbReference type="Proteomes" id="UP000029121"/>
    </source>
</evidence>
<accession>R0HYL3</accession>
<dbReference type="InterPro" id="IPR021899">
    <property type="entry name" value="DUF3511"/>
</dbReference>
<dbReference type="Pfam" id="PF12023">
    <property type="entry name" value="DUF3511"/>
    <property type="match status" value="1"/>
</dbReference>
<proteinExistence type="predicted"/>
<dbReference type="Proteomes" id="UP000029121">
    <property type="component" value="Unassembled WGS sequence"/>
</dbReference>
<evidence type="ECO:0000256" key="1">
    <source>
        <dbReference type="SAM" id="MobiDB-lite"/>
    </source>
</evidence>
<dbReference type="PANTHER" id="PTHR33193:SF72">
    <property type="entry name" value="DOMAIN PROTEIN, PUTATIVE (DUF3511)-RELATED"/>
    <property type="match status" value="1"/>
</dbReference>
<keyword evidence="3" id="KW-1185">Reference proteome</keyword>
<evidence type="ECO:0000313" key="2">
    <source>
        <dbReference type="EMBL" id="EOA29178.1"/>
    </source>
</evidence>
<evidence type="ECO:0008006" key="4">
    <source>
        <dbReference type="Google" id="ProtNLM"/>
    </source>
</evidence>
<dbReference type="EMBL" id="KB870808">
    <property type="protein sequence ID" value="EOA29178.1"/>
    <property type="molecule type" value="Genomic_DNA"/>
</dbReference>
<organism evidence="2 3">
    <name type="scientific">Capsella rubella</name>
    <dbReference type="NCBI Taxonomy" id="81985"/>
    <lineage>
        <taxon>Eukaryota</taxon>
        <taxon>Viridiplantae</taxon>
        <taxon>Streptophyta</taxon>
        <taxon>Embryophyta</taxon>
        <taxon>Tracheophyta</taxon>
        <taxon>Spermatophyta</taxon>
        <taxon>Magnoliopsida</taxon>
        <taxon>eudicotyledons</taxon>
        <taxon>Gunneridae</taxon>
        <taxon>Pentapetalae</taxon>
        <taxon>rosids</taxon>
        <taxon>malvids</taxon>
        <taxon>Brassicales</taxon>
        <taxon>Brassicaceae</taxon>
        <taxon>Camelineae</taxon>
        <taxon>Capsella</taxon>
    </lineage>
</organism>